<dbReference type="GO" id="GO:0004300">
    <property type="term" value="F:enoyl-CoA hydratase activity"/>
    <property type="evidence" value="ECO:0007669"/>
    <property type="project" value="UniProtKB-EC"/>
</dbReference>
<dbReference type="InterPro" id="IPR001753">
    <property type="entry name" value="Enoyl-CoA_hydra/iso"/>
</dbReference>
<keyword evidence="2" id="KW-0456">Lyase</keyword>
<dbReference type="SUPFAM" id="SSF52096">
    <property type="entry name" value="ClpP/crotonase"/>
    <property type="match status" value="1"/>
</dbReference>
<sequence length="258" mass="27168">MSAGAVHLEIEGAVARITFDRPAARNAMTWEMYDALSQHCDTLADAPGIRCAVLRGAGGASFVAGSDIAQFAEFEGGADGIAYEQKMDRILQALAAIPCPTLAVIEGLAVGGGLNIAAACDLRIATPDSRFGVPIARTLGNCLSMRNAARLSAMVGGSHARRMLLLGELLTVDDLAGTGFLTRVAAPEELDHVVARLTDKLCSNAPLTLRTSKEALARIEAVAPPDGRDLIATCYDSDDFREGIAAFTEKRTPAWRGK</sequence>
<dbReference type="CDD" id="cd06558">
    <property type="entry name" value="crotonase-like"/>
    <property type="match status" value="1"/>
</dbReference>
<accession>Q2CHC0</accession>
<dbReference type="Gene3D" id="3.90.226.10">
    <property type="entry name" value="2-enoyl-CoA Hydratase, Chain A, domain 1"/>
    <property type="match status" value="1"/>
</dbReference>
<keyword evidence="3" id="KW-1185">Reference proteome</keyword>
<reference evidence="2 3" key="1">
    <citation type="journal article" date="2010" name="J. Bacteriol.">
        <title>Genome sequences of Oceanicola granulosus HTCC2516(T) and Oceanicola batsensis HTCC2597(TDelta).</title>
        <authorList>
            <person name="Thrash J.C."/>
            <person name="Cho J.C."/>
            <person name="Vergin K.L."/>
            <person name="Giovannoni S.J."/>
        </authorList>
    </citation>
    <scope>NUCLEOTIDE SEQUENCE [LARGE SCALE GENOMIC DNA]</scope>
    <source>
        <strain evidence="3">ATCC BAA-861 / DSM 15982 / KCTC 12143 / HTCC2516</strain>
    </source>
</reference>
<dbReference type="EC" id="4.2.1.17" evidence="2"/>
<dbReference type="OrthoDB" id="9795613at2"/>
<dbReference type="InterPro" id="IPR014748">
    <property type="entry name" value="Enoyl-CoA_hydra_C"/>
</dbReference>
<dbReference type="eggNOG" id="COG1024">
    <property type="taxonomic scope" value="Bacteria"/>
</dbReference>
<name>Q2CHC0_OCEGH</name>
<dbReference type="STRING" id="314256.OG2516_18680"/>
<dbReference type="HOGENOM" id="CLU_009834_7_3_5"/>
<proteinExistence type="inferred from homology"/>
<dbReference type="Gene3D" id="1.10.12.10">
    <property type="entry name" value="Lyase 2-enoyl-coa Hydratase, Chain A, domain 2"/>
    <property type="match status" value="1"/>
</dbReference>
<protein>
    <submittedName>
        <fullName evidence="2">Enoyl-CoA hydratase</fullName>
        <ecNumber evidence="2">4.2.1.17</ecNumber>
    </submittedName>
</protein>
<evidence type="ECO:0000256" key="1">
    <source>
        <dbReference type="ARBA" id="ARBA00005254"/>
    </source>
</evidence>
<dbReference type="EMBL" id="AAOT01000006">
    <property type="protein sequence ID" value="EAR52119.1"/>
    <property type="molecule type" value="Genomic_DNA"/>
</dbReference>
<dbReference type="AlphaFoldDB" id="Q2CHC0"/>
<dbReference type="InterPro" id="IPR029045">
    <property type="entry name" value="ClpP/crotonase-like_dom_sf"/>
</dbReference>
<evidence type="ECO:0000313" key="3">
    <source>
        <dbReference type="Proteomes" id="UP000003635"/>
    </source>
</evidence>
<dbReference type="PANTHER" id="PTHR43459:SF1">
    <property type="entry name" value="EG:BACN32G11.4 PROTEIN"/>
    <property type="match status" value="1"/>
</dbReference>
<comment type="similarity">
    <text evidence="1">Belongs to the enoyl-CoA hydratase/isomerase family.</text>
</comment>
<dbReference type="Proteomes" id="UP000003635">
    <property type="component" value="Unassembled WGS sequence"/>
</dbReference>
<evidence type="ECO:0000313" key="2">
    <source>
        <dbReference type="EMBL" id="EAR52119.1"/>
    </source>
</evidence>
<dbReference type="PANTHER" id="PTHR43459">
    <property type="entry name" value="ENOYL-COA HYDRATASE"/>
    <property type="match status" value="1"/>
</dbReference>
<organism evidence="2 3">
    <name type="scientific">Oceanicola granulosus (strain ATCC BAA-861 / DSM 15982 / KCTC 12143 / HTCC2516)</name>
    <dbReference type="NCBI Taxonomy" id="314256"/>
    <lineage>
        <taxon>Bacteria</taxon>
        <taxon>Pseudomonadati</taxon>
        <taxon>Pseudomonadota</taxon>
        <taxon>Alphaproteobacteria</taxon>
        <taxon>Rhodobacterales</taxon>
        <taxon>Roseobacteraceae</taxon>
        <taxon>Oceanicola</taxon>
    </lineage>
</organism>
<dbReference type="NCBIfam" id="NF004796">
    <property type="entry name" value="PRK06144.1"/>
    <property type="match status" value="1"/>
</dbReference>
<dbReference type="Pfam" id="PF00378">
    <property type="entry name" value="ECH_1"/>
    <property type="match status" value="1"/>
</dbReference>
<dbReference type="RefSeq" id="WP_007257037.1">
    <property type="nucleotide sequence ID" value="NZ_CH724110.1"/>
</dbReference>
<comment type="caution">
    <text evidence="2">The sequence shown here is derived from an EMBL/GenBank/DDBJ whole genome shotgun (WGS) entry which is preliminary data.</text>
</comment>
<gene>
    <name evidence="2" type="ORF">OG2516_18680</name>
</gene>